<keyword evidence="2" id="KW-1185">Reference proteome</keyword>
<reference evidence="2" key="1">
    <citation type="journal article" date="2021" name="BMC Genomics">
        <title>Chromosome-level genome assembly and manually-curated proteome of model necrotroph Parastagonospora nodorum Sn15 reveals a genome-wide trove of candidate effector homologs, and redundancy of virulence-related functions within an accessory chromosome.</title>
        <authorList>
            <person name="Bertazzoni S."/>
            <person name="Jones D.A.B."/>
            <person name="Phan H.T."/>
            <person name="Tan K.-C."/>
            <person name="Hane J.K."/>
        </authorList>
    </citation>
    <scope>NUCLEOTIDE SEQUENCE [LARGE SCALE GENOMIC DNA]</scope>
    <source>
        <strain evidence="2">SN15 / ATCC MYA-4574 / FGSC 10173)</strain>
    </source>
</reference>
<evidence type="ECO:0000313" key="2">
    <source>
        <dbReference type="Proteomes" id="UP000663193"/>
    </source>
</evidence>
<proteinExistence type="predicted"/>
<dbReference type="Proteomes" id="UP000663193">
    <property type="component" value="Chromosome 8"/>
</dbReference>
<organism evidence="1 2">
    <name type="scientific">Phaeosphaeria nodorum (strain SN15 / ATCC MYA-4574 / FGSC 10173)</name>
    <name type="common">Glume blotch fungus</name>
    <name type="synonym">Parastagonospora nodorum</name>
    <dbReference type="NCBI Taxonomy" id="321614"/>
    <lineage>
        <taxon>Eukaryota</taxon>
        <taxon>Fungi</taxon>
        <taxon>Dikarya</taxon>
        <taxon>Ascomycota</taxon>
        <taxon>Pezizomycotina</taxon>
        <taxon>Dothideomycetes</taxon>
        <taxon>Pleosporomycetidae</taxon>
        <taxon>Pleosporales</taxon>
        <taxon>Pleosporineae</taxon>
        <taxon>Phaeosphaeriaceae</taxon>
        <taxon>Parastagonospora</taxon>
    </lineage>
</organism>
<sequence>MALALRTPKLRGLAVSTVSTPGCPSILKDYTLLHARTRRLMVTSLLSRYSEVSSMRTSITTIQCLLQPC</sequence>
<dbReference type="EMBL" id="CP069030">
    <property type="protein sequence ID" value="QRC98119.1"/>
    <property type="molecule type" value="Genomic_DNA"/>
</dbReference>
<protein>
    <submittedName>
        <fullName evidence="1">Uncharacterized protein</fullName>
    </submittedName>
</protein>
<dbReference type="VEuPathDB" id="FungiDB:JI435_411530"/>
<gene>
    <name evidence="1" type="ORF">JI435_411530</name>
</gene>
<name>A0A7U2F810_PHANO</name>
<dbReference type="AlphaFoldDB" id="A0A7U2F810"/>
<accession>A0A7U2F810</accession>
<evidence type="ECO:0000313" key="1">
    <source>
        <dbReference type="EMBL" id="QRC98119.1"/>
    </source>
</evidence>